<dbReference type="InterPro" id="IPR010634">
    <property type="entry name" value="DUF1223"/>
</dbReference>
<name>A0ABS8CKR6_9RHOB</name>
<reference evidence="1 2" key="1">
    <citation type="submission" date="2020-07" db="EMBL/GenBank/DDBJ databases">
        <title>Pseudogemmobacter sp. nov., isolated from poultry manure in Taiwan.</title>
        <authorList>
            <person name="Lin S.-Y."/>
            <person name="Tang Y.-S."/>
            <person name="Young C.-C."/>
        </authorList>
    </citation>
    <scope>NUCLEOTIDE SEQUENCE [LARGE SCALE GENOMIC DNA]</scope>
    <source>
        <strain evidence="1 2">CC-YST710</strain>
    </source>
</reference>
<protein>
    <submittedName>
        <fullName evidence="1">DUF1223 domain-containing protein</fullName>
    </submittedName>
</protein>
<sequence>MVVELFTSQGCVSCPPADAYFAGLVAEPGVIALSLHVDYWDYIGWEDSFGSPAFTERQKSYARAIGSRTIYTPQFIIAGSARIQGLDPAGISAALAEARTRPPEVRLAVERHGDRLVILAGSDQRPAAPLLVDLVRFEPEATVGIERGENAGTVVSYRNIVLSWERLGEWSGEEHLEVAVPMTGPAPGVLIIQEPGPGEILAAMVVE</sequence>
<dbReference type="EMBL" id="JACDXX010000006">
    <property type="protein sequence ID" value="MCB5409983.1"/>
    <property type="molecule type" value="Genomic_DNA"/>
</dbReference>
<dbReference type="PANTHER" id="PTHR36057">
    <property type="match status" value="1"/>
</dbReference>
<dbReference type="SUPFAM" id="SSF52833">
    <property type="entry name" value="Thioredoxin-like"/>
    <property type="match status" value="1"/>
</dbReference>
<proteinExistence type="predicted"/>
<dbReference type="PANTHER" id="PTHR36057:SF1">
    <property type="entry name" value="LIPOPROTEIN LIPID ATTACHMENT SITE-LIKE PROTEIN, PUTATIVE (DUF1223)-RELATED"/>
    <property type="match status" value="1"/>
</dbReference>
<dbReference type="Proteomes" id="UP001198571">
    <property type="component" value="Unassembled WGS sequence"/>
</dbReference>
<keyword evidence="2" id="KW-1185">Reference proteome</keyword>
<evidence type="ECO:0000313" key="1">
    <source>
        <dbReference type="EMBL" id="MCB5409983.1"/>
    </source>
</evidence>
<gene>
    <name evidence="1" type="ORF">H0485_08220</name>
</gene>
<dbReference type="InterPro" id="IPR036249">
    <property type="entry name" value="Thioredoxin-like_sf"/>
</dbReference>
<evidence type="ECO:0000313" key="2">
    <source>
        <dbReference type="Proteomes" id="UP001198571"/>
    </source>
</evidence>
<organism evidence="1 2">
    <name type="scientific">Pseudogemmobacter faecipullorum</name>
    <dbReference type="NCBI Taxonomy" id="2755041"/>
    <lineage>
        <taxon>Bacteria</taxon>
        <taxon>Pseudomonadati</taxon>
        <taxon>Pseudomonadota</taxon>
        <taxon>Alphaproteobacteria</taxon>
        <taxon>Rhodobacterales</taxon>
        <taxon>Paracoccaceae</taxon>
        <taxon>Pseudogemmobacter</taxon>
    </lineage>
</organism>
<accession>A0ABS8CKR6</accession>
<comment type="caution">
    <text evidence="1">The sequence shown here is derived from an EMBL/GenBank/DDBJ whole genome shotgun (WGS) entry which is preliminary data.</text>
</comment>
<dbReference type="Pfam" id="PF06764">
    <property type="entry name" value="DUF1223"/>
    <property type="match status" value="1"/>
</dbReference>